<dbReference type="Proteomes" id="UP001638806">
    <property type="component" value="Unassembled WGS sequence"/>
</dbReference>
<evidence type="ECO:0000313" key="2">
    <source>
        <dbReference type="Proteomes" id="UP001638806"/>
    </source>
</evidence>
<evidence type="ECO:0000313" key="1">
    <source>
        <dbReference type="EMBL" id="KAL3954614.1"/>
    </source>
</evidence>
<comment type="caution">
    <text evidence="1">The sequence shown here is derived from an EMBL/GenBank/DDBJ whole genome shotgun (WGS) entry which is preliminary data.</text>
</comment>
<protein>
    <submittedName>
        <fullName evidence="1">Uncharacterized protein</fullName>
    </submittedName>
</protein>
<organism evidence="1 2">
    <name type="scientific">Purpureocillium lilacinum</name>
    <name type="common">Paecilomyces lilacinus</name>
    <dbReference type="NCBI Taxonomy" id="33203"/>
    <lineage>
        <taxon>Eukaryota</taxon>
        <taxon>Fungi</taxon>
        <taxon>Dikarya</taxon>
        <taxon>Ascomycota</taxon>
        <taxon>Pezizomycotina</taxon>
        <taxon>Sordariomycetes</taxon>
        <taxon>Hypocreomycetidae</taxon>
        <taxon>Hypocreales</taxon>
        <taxon>Ophiocordycipitaceae</taxon>
        <taxon>Purpureocillium</taxon>
    </lineage>
</organism>
<name>A0ACC4DG82_PURLI</name>
<accession>A0ACC4DG82</accession>
<reference evidence="1" key="1">
    <citation type="submission" date="2024-12" db="EMBL/GenBank/DDBJ databases">
        <title>Comparative genomics and development of molecular markers within Purpureocillium lilacinum and among Purpureocillium species.</title>
        <authorList>
            <person name="Yeh Z.-Y."/>
            <person name="Ni N.-T."/>
            <person name="Lo P.-H."/>
            <person name="Mushyakhwo K."/>
            <person name="Lin C.-F."/>
            <person name="Nai Y.-S."/>
        </authorList>
    </citation>
    <scope>NUCLEOTIDE SEQUENCE</scope>
    <source>
        <strain evidence="1">NCHU-NPUST-175</strain>
    </source>
</reference>
<dbReference type="EMBL" id="JBGNUJ010000010">
    <property type="protein sequence ID" value="KAL3954614.1"/>
    <property type="molecule type" value="Genomic_DNA"/>
</dbReference>
<keyword evidence="2" id="KW-1185">Reference proteome</keyword>
<sequence>MEFAVAVDPCFLSPERLRATGQPFLRSLATAASVPQFLQLPPEIRIQIWELCLPRRVLDIDLPDVYATDPAHFSNEYDYDIFQLMCQFRHCHVKRNVEPPILLRVCQETRDIVLRNGHYIDSPSYDRYIPRLWAQPKRDVLNLNWDRRYDMDGQDSPIWNGTYKHSPVPVTFACADALGVPSIVSHLLVGDFSWPHPDVNVYPSEWQAPADMQLLASRSSPMLISVSTIVLHMNKKSATASGLFGLLGDETVQSVDFYDSGRLRAYYRSWADNCTKTDAWAKNLFKVLLCDSLKHYFLEEWLQNLDFIFIGTLWVEARRQGFDTMENPHSVWVPPVSENKCPHRQFNSICAEHPWVQITRASFPTIDPLVMFRWCDDRRCWDEEIYSEWDKRYRRGEFYDPTTDIWNDDDFRENIARMR</sequence>
<proteinExistence type="predicted"/>
<gene>
    <name evidence="1" type="ORF">ACCO45_010177</name>
</gene>